<evidence type="ECO:0000313" key="19">
    <source>
        <dbReference type="Proteomes" id="UP000503313"/>
    </source>
</evidence>
<comment type="subcellular location">
    <subcellularLocation>
        <location evidence="1 14">Cell outer membrane</location>
        <topology evidence="1 14">Multi-pass membrane protein</topology>
    </subcellularLocation>
</comment>
<keyword evidence="8" id="KW-0408">Iron</keyword>
<dbReference type="GO" id="GO:0038023">
    <property type="term" value="F:signaling receptor activity"/>
    <property type="evidence" value="ECO:0007669"/>
    <property type="project" value="InterPro"/>
</dbReference>
<dbReference type="Gene3D" id="3.55.50.30">
    <property type="match status" value="1"/>
</dbReference>
<dbReference type="GO" id="GO:0009279">
    <property type="term" value="C:cell outer membrane"/>
    <property type="evidence" value="ECO:0007669"/>
    <property type="project" value="UniProtKB-SubCell"/>
</dbReference>
<dbReference type="PROSITE" id="PS01156">
    <property type="entry name" value="TONB_DEPENDENT_REC_2"/>
    <property type="match status" value="1"/>
</dbReference>
<dbReference type="GO" id="GO:0015891">
    <property type="term" value="P:siderophore transport"/>
    <property type="evidence" value="ECO:0007669"/>
    <property type="project" value="InterPro"/>
</dbReference>
<evidence type="ECO:0000259" key="17">
    <source>
        <dbReference type="SMART" id="SM00965"/>
    </source>
</evidence>
<evidence type="ECO:0000256" key="13">
    <source>
        <dbReference type="ARBA" id="ARBA00023237"/>
    </source>
</evidence>
<evidence type="ECO:0000256" key="3">
    <source>
        <dbReference type="ARBA" id="ARBA00022448"/>
    </source>
</evidence>
<evidence type="ECO:0000256" key="8">
    <source>
        <dbReference type="ARBA" id="ARBA00023004"/>
    </source>
</evidence>
<dbReference type="InterPro" id="IPR011662">
    <property type="entry name" value="Secretin/TonB_short_N"/>
</dbReference>
<dbReference type="PROSITE" id="PS52016">
    <property type="entry name" value="TONB_DEPENDENT_REC_3"/>
    <property type="match status" value="1"/>
</dbReference>
<dbReference type="FunFam" id="2.170.130.10:FF:000010">
    <property type="entry name" value="Ferripyoverdine receptor"/>
    <property type="match status" value="1"/>
</dbReference>
<dbReference type="InterPro" id="IPR039426">
    <property type="entry name" value="TonB-dep_rcpt-like"/>
</dbReference>
<proteinExistence type="inferred from homology"/>
<feature type="domain" description="Secretin/TonB short N-terminal" evidence="17">
    <location>
        <begin position="48"/>
        <end position="98"/>
    </location>
</feature>
<keyword evidence="13 14" id="KW-0998">Cell outer membrane</keyword>
<keyword evidence="11 14" id="KW-0472">Membrane</keyword>
<keyword evidence="12 18" id="KW-0675">Receptor</keyword>
<sequence>MNLFKKRLLSPAVALLLYSSAMANDLTYSIEKQSLKDAIETISKKSNTPYIANSSFLDGKTSNAIKNIKGTKNALDKVLENSGLEAVIEDGAIIIKKKVVVGSGTVLEEVNINEGIYLPSGTTEGSGSYTTGSTNTATKLDLSLRDTPQSVKVLTEKYLEDANITSYQDMLKNITGVTVNRIDERVYPKARGFDVDYYLLDGMPTYAMANTRDYSANDPDMIMFDRVEIVKGANGLMTGSGNPGVGINMIRKHANSKEFTGNINISAGSWDDYSIKTDISTPLNDNGSIRARFVAKHQDSKSFLDFYEKTNDILYGVFDMDLTDTTYLSFGASYENIDRDGVRWAGIPSTYNDGSRTKFSRSTNVSGDWSDWDTKTKTYYTDLKQFVYKDISLNLFYSHRDMTTKSALAAYVGSVDKSSNLAADYSLSTFVGDVEEKEDNINFYVSIPFELANLKHEVVAGYIYNKYNLKKNNQKSDYKYTYAPGSGFDMFCQMGFLPCTQLDFNNINIANPNLSPTDKFRIFEREQSAKFLASKLSLMEELKIIAGVRVSDWEEKNTNGTDYKREFTDEVTPYIGVVYDIDDNHSIYTSYTNIFEPRTELDRDAKTLNPAEGDNYEAGIKGEYFDGKLNASLAFFRVEKDGVASDNDAPRLPDGSIPSKLVEGVVSKGVEFEMDGAITDNWALSFGISHFDAKEENGEKYKAESSRTTANLWSKYIFDRFELGAGLNYRSKIEETFMGNHVGQGGYTIVNTMFKYNIDKNMNLQLNIDNIFDKKYYEGIAQSNINYGEPRNFTLAMKYTF</sequence>
<dbReference type="RefSeq" id="WP_129011182.1">
    <property type="nucleotide sequence ID" value="NZ_CP053835.1"/>
</dbReference>
<feature type="chain" id="PRO_5042004139" evidence="16">
    <location>
        <begin position="24"/>
        <end position="801"/>
    </location>
</feature>
<dbReference type="Gene3D" id="2.40.170.20">
    <property type="entry name" value="TonB-dependent receptor, beta-barrel domain"/>
    <property type="match status" value="1"/>
</dbReference>
<dbReference type="NCBIfam" id="TIGR01783">
    <property type="entry name" value="TonB-siderophor"/>
    <property type="match status" value="1"/>
</dbReference>
<keyword evidence="6 14" id="KW-0812">Transmembrane</keyword>
<dbReference type="PANTHER" id="PTHR32552:SF74">
    <property type="entry name" value="HYDROXAMATE SIDEROPHORE RECEPTOR FHUE"/>
    <property type="match status" value="1"/>
</dbReference>
<protein>
    <submittedName>
        <fullName evidence="18">TonB-dependent ferric coprogen/ferric-rhodotorulic acid receptor</fullName>
    </submittedName>
</protein>
<dbReference type="SUPFAM" id="SSF56935">
    <property type="entry name" value="Porins"/>
    <property type="match status" value="1"/>
</dbReference>
<feature type="signal peptide" evidence="16">
    <location>
        <begin position="1"/>
        <end position="23"/>
    </location>
</feature>
<evidence type="ECO:0000256" key="16">
    <source>
        <dbReference type="SAM" id="SignalP"/>
    </source>
</evidence>
<dbReference type="CDD" id="cd01347">
    <property type="entry name" value="ligand_gated_channel"/>
    <property type="match status" value="1"/>
</dbReference>
<dbReference type="InterPro" id="IPR012910">
    <property type="entry name" value="Plug_dom"/>
</dbReference>
<dbReference type="Gene3D" id="2.170.130.10">
    <property type="entry name" value="TonB-dependent receptor, plug domain"/>
    <property type="match status" value="1"/>
</dbReference>
<evidence type="ECO:0000256" key="2">
    <source>
        <dbReference type="ARBA" id="ARBA00009810"/>
    </source>
</evidence>
<dbReference type="InterPro" id="IPR036942">
    <property type="entry name" value="Beta-barrel_TonB_sf"/>
</dbReference>
<organism evidence="18 19">
    <name type="scientific">Arcobacter defluvii</name>
    <dbReference type="NCBI Taxonomy" id="873191"/>
    <lineage>
        <taxon>Bacteria</taxon>
        <taxon>Pseudomonadati</taxon>
        <taxon>Campylobacterota</taxon>
        <taxon>Epsilonproteobacteria</taxon>
        <taxon>Campylobacterales</taxon>
        <taxon>Arcobacteraceae</taxon>
        <taxon>Arcobacter</taxon>
    </lineage>
</organism>
<evidence type="ECO:0000256" key="14">
    <source>
        <dbReference type="PROSITE-ProRule" id="PRU01360"/>
    </source>
</evidence>
<dbReference type="GO" id="GO:0015344">
    <property type="term" value="F:siderophore uptake transmembrane transporter activity"/>
    <property type="evidence" value="ECO:0007669"/>
    <property type="project" value="TreeGrafter"/>
</dbReference>
<dbReference type="InterPro" id="IPR037066">
    <property type="entry name" value="Plug_dom_sf"/>
</dbReference>
<keyword evidence="5" id="KW-0410">Iron transport</keyword>
<dbReference type="InterPro" id="IPR010105">
    <property type="entry name" value="TonB_sidphr_rcpt"/>
</dbReference>
<dbReference type="Proteomes" id="UP000503313">
    <property type="component" value="Chromosome"/>
</dbReference>
<dbReference type="KEGG" id="adz:ADFLV_2095"/>
<keyword evidence="4 14" id="KW-1134">Transmembrane beta strand</keyword>
<dbReference type="EMBL" id="CP053835">
    <property type="protein sequence ID" value="QKF78104.1"/>
    <property type="molecule type" value="Genomic_DNA"/>
</dbReference>
<comment type="similarity">
    <text evidence="2 14 15">Belongs to the TonB-dependent receptor family.</text>
</comment>
<name>A0AAE7BHR2_9BACT</name>
<keyword evidence="10 15" id="KW-0798">TonB box</keyword>
<dbReference type="Pfam" id="PF00593">
    <property type="entry name" value="TonB_dep_Rec_b-barrel"/>
    <property type="match status" value="1"/>
</dbReference>
<keyword evidence="7 16" id="KW-0732">Signal</keyword>
<gene>
    <name evidence="18" type="ORF">ADFLV_2095</name>
</gene>
<evidence type="ECO:0000256" key="12">
    <source>
        <dbReference type="ARBA" id="ARBA00023170"/>
    </source>
</evidence>
<reference evidence="18 19" key="1">
    <citation type="submission" date="2020-05" db="EMBL/GenBank/DDBJ databases">
        <title>Complete genome sequencing of Campylobacter and Arcobacter type strains.</title>
        <authorList>
            <person name="Miller W.G."/>
            <person name="Yee E."/>
        </authorList>
    </citation>
    <scope>NUCLEOTIDE SEQUENCE [LARGE SCALE GENOMIC DNA]</scope>
    <source>
        <strain evidence="18 19">LMG 25694</strain>
    </source>
</reference>
<dbReference type="SMART" id="SM00965">
    <property type="entry name" value="STN"/>
    <property type="match status" value="1"/>
</dbReference>
<keyword evidence="3 14" id="KW-0813">Transport</keyword>
<dbReference type="InterPro" id="IPR000531">
    <property type="entry name" value="Beta-barrel_TonB"/>
</dbReference>
<evidence type="ECO:0000256" key="9">
    <source>
        <dbReference type="ARBA" id="ARBA00023065"/>
    </source>
</evidence>
<dbReference type="PANTHER" id="PTHR32552">
    <property type="entry name" value="FERRICHROME IRON RECEPTOR-RELATED"/>
    <property type="match status" value="1"/>
</dbReference>
<dbReference type="InterPro" id="IPR010917">
    <property type="entry name" value="TonB_rcpt_CS"/>
</dbReference>
<keyword evidence="19" id="KW-1185">Reference proteome</keyword>
<evidence type="ECO:0000256" key="4">
    <source>
        <dbReference type="ARBA" id="ARBA00022452"/>
    </source>
</evidence>
<evidence type="ECO:0000313" key="18">
    <source>
        <dbReference type="EMBL" id="QKF78104.1"/>
    </source>
</evidence>
<evidence type="ECO:0000256" key="15">
    <source>
        <dbReference type="RuleBase" id="RU003357"/>
    </source>
</evidence>
<dbReference type="Pfam" id="PF07715">
    <property type="entry name" value="Plug"/>
    <property type="match status" value="1"/>
</dbReference>
<dbReference type="AlphaFoldDB" id="A0AAE7BHR2"/>
<evidence type="ECO:0000256" key="5">
    <source>
        <dbReference type="ARBA" id="ARBA00022496"/>
    </source>
</evidence>
<evidence type="ECO:0000256" key="1">
    <source>
        <dbReference type="ARBA" id="ARBA00004571"/>
    </source>
</evidence>
<evidence type="ECO:0000256" key="6">
    <source>
        <dbReference type="ARBA" id="ARBA00022692"/>
    </source>
</evidence>
<evidence type="ECO:0000256" key="11">
    <source>
        <dbReference type="ARBA" id="ARBA00023136"/>
    </source>
</evidence>
<evidence type="ECO:0000256" key="10">
    <source>
        <dbReference type="ARBA" id="ARBA00023077"/>
    </source>
</evidence>
<evidence type="ECO:0000256" key="7">
    <source>
        <dbReference type="ARBA" id="ARBA00022729"/>
    </source>
</evidence>
<keyword evidence="9" id="KW-0406">Ion transport</keyword>
<accession>A0AAE7BHR2</accession>